<comment type="caution">
    <text evidence="2">The sequence shown here is derived from an EMBL/GenBank/DDBJ whole genome shotgun (WGS) entry which is preliminary data.</text>
</comment>
<gene>
    <name evidence="2" type="ORF">Cocul_00226</name>
</gene>
<name>A0A0Q0YF81_9CORY</name>
<feature type="chain" id="PRO_5006187084" description="Telomeric repeat-binding factor 2" evidence="1">
    <location>
        <begin position="25"/>
        <end position="174"/>
    </location>
</feature>
<evidence type="ECO:0000313" key="2">
    <source>
        <dbReference type="EMBL" id="KQB85091.1"/>
    </source>
</evidence>
<dbReference type="Proteomes" id="UP000050517">
    <property type="component" value="Unassembled WGS sequence"/>
</dbReference>
<organism evidence="2 3">
    <name type="scientific">Corynebacterium oculi</name>
    <dbReference type="NCBI Taxonomy" id="1544416"/>
    <lineage>
        <taxon>Bacteria</taxon>
        <taxon>Bacillati</taxon>
        <taxon>Actinomycetota</taxon>
        <taxon>Actinomycetes</taxon>
        <taxon>Mycobacteriales</taxon>
        <taxon>Corynebacteriaceae</taxon>
        <taxon>Corynebacterium</taxon>
    </lineage>
</organism>
<keyword evidence="1" id="KW-0732">Signal</keyword>
<sequence>MNKNQTIALGGMALSCALALTACSHNNEGQVGDPEGSIEVTTSETPAYQPQDVDTIVAESKWEPVVDTGLNVRWHMQGTVSGNAGGSIITVEVTNLNDVAIPQDAIGDPILTINGGTTVDRLDAEASGVAHQDGLDRPLGPHATTNLRYAFDVAPGNLYNAEFEIGNVKFEGSL</sequence>
<dbReference type="PROSITE" id="PS51257">
    <property type="entry name" value="PROKAR_LIPOPROTEIN"/>
    <property type="match status" value="1"/>
</dbReference>
<evidence type="ECO:0000313" key="3">
    <source>
        <dbReference type="Proteomes" id="UP000050517"/>
    </source>
</evidence>
<feature type="signal peptide" evidence="1">
    <location>
        <begin position="1"/>
        <end position="24"/>
    </location>
</feature>
<keyword evidence="3" id="KW-1185">Reference proteome</keyword>
<dbReference type="STRING" id="1544416.Cocul_00226"/>
<reference evidence="2 3" key="1">
    <citation type="submission" date="2015-10" db="EMBL/GenBank/DDBJ databases">
        <title>Corynebacteirum lowii and Corynebacterium oculi species nova, derived from human clinical disease and and emended description of Corynebacterium mastiditis.</title>
        <authorList>
            <person name="Bernard K."/>
            <person name="Pacheco A.L."/>
            <person name="Mcdougall C."/>
            <person name="Burtx T."/>
            <person name="Weibe D."/>
            <person name="Tyler S."/>
            <person name="Olson A.B."/>
            <person name="Cnockaert M."/>
            <person name="Eguchi H."/>
            <person name="Kuwahara T."/>
            <person name="Nakayama-Imaohji H."/>
            <person name="Boudewijins M."/>
            <person name="Van Hoecke F."/>
            <person name="Bernier A.-M."/>
            <person name="Vandamme P."/>
        </authorList>
    </citation>
    <scope>NUCLEOTIDE SEQUENCE [LARGE SCALE GENOMIC DNA]</scope>
    <source>
        <strain evidence="2 3">NML 130210</strain>
    </source>
</reference>
<dbReference type="AlphaFoldDB" id="A0A0Q0YF81"/>
<protein>
    <recommendedName>
        <fullName evidence="4">Telomeric repeat-binding factor 2</fullName>
    </recommendedName>
</protein>
<accession>A0A0Q0YF81</accession>
<evidence type="ECO:0008006" key="4">
    <source>
        <dbReference type="Google" id="ProtNLM"/>
    </source>
</evidence>
<evidence type="ECO:0000256" key="1">
    <source>
        <dbReference type="SAM" id="SignalP"/>
    </source>
</evidence>
<proteinExistence type="predicted"/>
<dbReference type="EMBL" id="LKST01000001">
    <property type="protein sequence ID" value="KQB85091.1"/>
    <property type="molecule type" value="Genomic_DNA"/>
</dbReference>
<dbReference type="OrthoDB" id="4419866at2"/>
<dbReference type="PATRIC" id="fig|1544416.3.peg.230"/>
<dbReference type="RefSeq" id="WP_150114288.1">
    <property type="nucleotide sequence ID" value="NZ_LKST01000001.1"/>
</dbReference>